<keyword evidence="3" id="KW-0238">DNA-binding</keyword>
<gene>
    <name evidence="6" type="ORF">NQ317_008523</name>
</gene>
<evidence type="ECO:0000256" key="3">
    <source>
        <dbReference type="ARBA" id="ARBA00023125"/>
    </source>
</evidence>
<sequence length="206" mass="22748">MLYREKILLQCDYASHLLADSLTVTSCKKKDNLILLAQLVACDWLLETRTSLWEDSVDNGLKTPVSNSILTAFQADLLSLRSIAEHVPCALPRVFLYDATSRLMAGAAPVRTQQLLDRSLRQRHSKTSIICGKSDKNQQEMGGERQHAAALYMACKHLPGPLLSSPGERAGMLFEAAKTLERIGDKKSLQDCYKLMKALGTNAANT</sequence>
<dbReference type="Proteomes" id="UP001162164">
    <property type="component" value="Unassembled WGS sequence"/>
</dbReference>
<protein>
    <recommendedName>
        <fullName evidence="8">Sterol regulatory element-binding protein 1</fullName>
    </recommendedName>
</protein>
<evidence type="ECO:0000313" key="6">
    <source>
        <dbReference type="EMBL" id="KAJ8979873.1"/>
    </source>
</evidence>
<keyword evidence="2" id="KW-0805">Transcription regulation</keyword>
<evidence type="ECO:0000256" key="4">
    <source>
        <dbReference type="ARBA" id="ARBA00023163"/>
    </source>
</evidence>
<proteinExistence type="predicted"/>
<evidence type="ECO:0000256" key="2">
    <source>
        <dbReference type="ARBA" id="ARBA00023015"/>
    </source>
</evidence>
<accession>A0ABQ9JPD9</accession>
<comment type="subcellular location">
    <subcellularLocation>
        <location evidence="1">Nucleus</location>
    </subcellularLocation>
</comment>
<organism evidence="6 7">
    <name type="scientific">Molorchus minor</name>
    <dbReference type="NCBI Taxonomy" id="1323400"/>
    <lineage>
        <taxon>Eukaryota</taxon>
        <taxon>Metazoa</taxon>
        <taxon>Ecdysozoa</taxon>
        <taxon>Arthropoda</taxon>
        <taxon>Hexapoda</taxon>
        <taxon>Insecta</taxon>
        <taxon>Pterygota</taxon>
        <taxon>Neoptera</taxon>
        <taxon>Endopterygota</taxon>
        <taxon>Coleoptera</taxon>
        <taxon>Polyphaga</taxon>
        <taxon>Cucujiformia</taxon>
        <taxon>Chrysomeloidea</taxon>
        <taxon>Cerambycidae</taxon>
        <taxon>Lamiinae</taxon>
        <taxon>Monochamini</taxon>
        <taxon>Molorchus</taxon>
    </lineage>
</organism>
<reference evidence="6" key="1">
    <citation type="journal article" date="2023" name="Insect Mol. Biol.">
        <title>Genome sequencing provides insights into the evolution of gene families encoding plant cell wall-degrading enzymes in longhorned beetles.</title>
        <authorList>
            <person name="Shin N.R."/>
            <person name="Okamura Y."/>
            <person name="Kirsch R."/>
            <person name="Pauchet Y."/>
        </authorList>
    </citation>
    <scope>NUCLEOTIDE SEQUENCE</scope>
    <source>
        <strain evidence="6">MMC_N1</strain>
    </source>
</reference>
<keyword evidence="5" id="KW-0539">Nucleus</keyword>
<dbReference type="PANTHER" id="PTHR46062:SF1">
    <property type="entry name" value="LP12374P"/>
    <property type="match status" value="1"/>
</dbReference>
<dbReference type="EMBL" id="JAPWTJ010000306">
    <property type="protein sequence ID" value="KAJ8979873.1"/>
    <property type="molecule type" value="Genomic_DNA"/>
</dbReference>
<dbReference type="PANTHER" id="PTHR46062">
    <property type="entry name" value="STEROL REGULATORY ELEMENT-BINDING PROTEIN"/>
    <property type="match status" value="1"/>
</dbReference>
<name>A0ABQ9JPD9_9CUCU</name>
<evidence type="ECO:0000313" key="7">
    <source>
        <dbReference type="Proteomes" id="UP001162164"/>
    </source>
</evidence>
<evidence type="ECO:0000256" key="1">
    <source>
        <dbReference type="ARBA" id="ARBA00004123"/>
    </source>
</evidence>
<evidence type="ECO:0008006" key="8">
    <source>
        <dbReference type="Google" id="ProtNLM"/>
    </source>
</evidence>
<keyword evidence="4" id="KW-0804">Transcription</keyword>
<comment type="caution">
    <text evidence="6">The sequence shown here is derived from an EMBL/GenBank/DDBJ whole genome shotgun (WGS) entry which is preliminary data.</text>
</comment>
<keyword evidence="7" id="KW-1185">Reference proteome</keyword>
<evidence type="ECO:0000256" key="5">
    <source>
        <dbReference type="ARBA" id="ARBA00023242"/>
    </source>
</evidence>